<gene>
    <name evidence="1" type="ORF">CEXT_100661</name>
</gene>
<evidence type="ECO:0000313" key="2">
    <source>
        <dbReference type="Proteomes" id="UP001054945"/>
    </source>
</evidence>
<keyword evidence="2" id="KW-1185">Reference proteome</keyword>
<dbReference type="EMBL" id="BPLR01015709">
    <property type="protein sequence ID" value="GIY78018.1"/>
    <property type="molecule type" value="Genomic_DNA"/>
</dbReference>
<sequence length="121" mass="13943">MRISIRLHPCSSETDLGLPRKMHAGESEHGRLISRLFSRKQAARESSWFFDAITSKRKLGISIGLGSDLEEMVYEIITFRRIDVLPWVKQGKEEKVWYLERNSATFCIGKTLGTFHPKMDS</sequence>
<dbReference type="AlphaFoldDB" id="A0AAV4W8R5"/>
<dbReference type="Proteomes" id="UP001054945">
    <property type="component" value="Unassembled WGS sequence"/>
</dbReference>
<organism evidence="1 2">
    <name type="scientific">Caerostris extrusa</name>
    <name type="common">Bark spider</name>
    <name type="synonym">Caerostris bankana</name>
    <dbReference type="NCBI Taxonomy" id="172846"/>
    <lineage>
        <taxon>Eukaryota</taxon>
        <taxon>Metazoa</taxon>
        <taxon>Ecdysozoa</taxon>
        <taxon>Arthropoda</taxon>
        <taxon>Chelicerata</taxon>
        <taxon>Arachnida</taxon>
        <taxon>Araneae</taxon>
        <taxon>Araneomorphae</taxon>
        <taxon>Entelegynae</taxon>
        <taxon>Araneoidea</taxon>
        <taxon>Araneidae</taxon>
        <taxon>Caerostris</taxon>
    </lineage>
</organism>
<protein>
    <submittedName>
        <fullName evidence="1">Uncharacterized protein</fullName>
    </submittedName>
</protein>
<accession>A0AAV4W8R5</accession>
<evidence type="ECO:0000313" key="1">
    <source>
        <dbReference type="EMBL" id="GIY78018.1"/>
    </source>
</evidence>
<reference evidence="1 2" key="1">
    <citation type="submission" date="2021-06" db="EMBL/GenBank/DDBJ databases">
        <title>Caerostris extrusa draft genome.</title>
        <authorList>
            <person name="Kono N."/>
            <person name="Arakawa K."/>
        </authorList>
    </citation>
    <scope>NUCLEOTIDE SEQUENCE [LARGE SCALE GENOMIC DNA]</scope>
</reference>
<proteinExistence type="predicted"/>
<comment type="caution">
    <text evidence="1">The sequence shown here is derived from an EMBL/GenBank/DDBJ whole genome shotgun (WGS) entry which is preliminary data.</text>
</comment>
<name>A0AAV4W8R5_CAEEX</name>